<keyword evidence="4 6" id="KW-0238">DNA-binding</keyword>
<feature type="domain" description="RNA polymerase sigma-70 region 2" evidence="7">
    <location>
        <begin position="23"/>
        <end position="89"/>
    </location>
</feature>
<comment type="caution">
    <text evidence="9">The sequence shown here is derived from an EMBL/GenBank/DDBJ whole genome shotgun (WGS) entry which is preliminary data.</text>
</comment>
<dbReference type="InterPro" id="IPR013249">
    <property type="entry name" value="RNA_pol_sigma70_r4_t2"/>
</dbReference>
<accession>A0ABV8JE43</accession>
<keyword evidence="2 6" id="KW-0805">Transcription regulation</keyword>
<dbReference type="InterPro" id="IPR014284">
    <property type="entry name" value="RNA_pol_sigma-70_dom"/>
</dbReference>
<dbReference type="RefSeq" id="WP_380701670.1">
    <property type="nucleotide sequence ID" value="NZ_JBHSAP010000005.1"/>
</dbReference>
<evidence type="ECO:0000256" key="3">
    <source>
        <dbReference type="ARBA" id="ARBA00023082"/>
    </source>
</evidence>
<dbReference type="InterPro" id="IPR007627">
    <property type="entry name" value="RNA_pol_sigma70_r2"/>
</dbReference>
<dbReference type="InterPro" id="IPR039425">
    <property type="entry name" value="RNA_pol_sigma-70-like"/>
</dbReference>
<evidence type="ECO:0000259" key="7">
    <source>
        <dbReference type="Pfam" id="PF04542"/>
    </source>
</evidence>
<dbReference type="NCBIfam" id="TIGR02937">
    <property type="entry name" value="sigma70-ECF"/>
    <property type="match status" value="1"/>
</dbReference>
<evidence type="ECO:0000256" key="4">
    <source>
        <dbReference type="ARBA" id="ARBA00023125"/>
    </source>
</evidence>
<evidence type="ECO:0000256" key="5">
    <source>
        <dbReference type="ARBA" id="ARBA00023163"/>
    </source>
</evidence>
<dbReference type="SUPFAM" id="SSF88946">
    <property type="entry name" value="Sigma2 domain of RNA polymerase sigma factors"/>
    <property type="match status" value="1"/>
</dbReference>
<dbReference type="Proteomes" id="UP001595843">
    <property type="component" value="Unassembled WGS sequence"/>
</dbReference>
<dbReference type="SUPFAM" id="SSF88659">
    <property type="entry name" value="Sigma3 and sigma4 domains of RNA polymerase sigma factors"/>
    <property type="match status" value="1"/>
</dbReference>
<dbReference type="PANTHER" id="PTHR43133">
    <property type="entry name" value="RNA POLYMERASE ECF-TYPE SIGMA FACTO"/>
    <property type="match status" value="1"/>
</dbReference>
<evidence type="ECO:0000256" key="1">
    <source>
        <dbReference type="ARBA" id="ARBA00010641"/>
    </source>
</evidence>
<dbReference type="CDD" id="cd06171">
    <property type="entry name" value="Sigma70_r4"/>
    <property type="match status" value="1"/>
</dbReference>
<organism evidence="9 10">
    <name type="scientific">Salinithrix halophila</name>
    <dbReference type="NCBI Taxonomy" id="1485204"/>
    <lineage>
        <taxon>Bacteria</taxon>
        <taxon>Bacillati</taxon>
        <taxon>Bacillota</taxon>
        <taxon>Bacilli</taxon>
        <taxon>Bacillales</taxon>
        <taxon>Thermoactinomycetaceae</taxon>
        <taxon>Salinithrix</taxon>
    </lineage>
</organism>
<dbReference type="Pfam" id="PF04542">
    <property type="entry name" value="Sigma70_r2"/>
    <property type="match status" value="1"/>
</dbReference>
<dbReference type="InterPro" id="IPR000838">
    <property type="entry name" value="RNA_pol_sigma70_ECF_CS"/>
</dbReference>
<evidence type="ECO:0000256" key="2">
    <source>
        <dbReference type="ARBA" id="ARBA00023015"/>
    </source>
</evidence>
<feature type="domain" description="RNA polymerase sigma factor 70 region 4 type 2" evidence="8">
    <location>
        <begin position="121"/>
        <end position="173"/>
    </location>
</feature>
<proteinExistence type="inferred from homology"/>
<evidence type="ECO:0000256" key="6">
    <source>
        <dbReference type="RuleBase" id="RU000716"/>
    </source>
</evidence>
<protein>
    <recommendedName>
        <fullName evidence="6">RNA polymerase sigma factor</fullName>
    </recommendedName>
</protein>
<dbReference type="EMBL" id="JBHSAP010000005">
    <property type="protein sequence ID" value="MFC4075594.1"/>
    <property type="molecule type" value="Genomic_DNA"/>
</dbReference>
<dbReference type="PANTHER" id="PTHR43133:SF51">
    <property type="entry name" value="RNA POLYMERASE SIGMA FACTOR"/>
    <property type="match status" value="1"/>
</dbReference>
<dbReference type="InterPro" id="IPR013325">
    <property type="entry name" value="RNA_pol_sigma_r2"/>
</dbReference>
<evidence type="ECO:0000259" key="8">
    <source>
        <dbReference type="Pfam" id="PF08281"/>
    </source>
</evidence>
<dbReference type="PROSITE" id="PS01063">
    <property type="entry name" value="SIGMA70_ECF"/>
    <property type="match status" value="1"/>
</dbReference>
<evidence type="ECO:0000313" key="9">
    <source>
        <dbReference type="EMBL" id="MFC4075594.1"/>
    </source>
</evidence>
<comment type="similarity">
    <text evidence="1 6">Belongs to the sigma-70 factor family. ECF subfamily.</text>
</comment>
<keyword evidence="3 6" id="KW-0731">Sigma factor</keyword>
<evidence type="ECO:0000313" key="10">
    <source>
        <dbReference type="Proteomes" id="UP001595843"/>
    </source>
</evidence>
<dbReference type="Gene3D" id="1.10.1740.10">
    <property type="match status" value="1"/>
</dbReference>
<dbReference type="InterPro" id="IPR013324">
    <property type="entry name" value="RNA_pol_sigma_r3/r4-like"/>
</dbReference>
<reference evidence="10" key="1">
    <citation type="journal article" date="2019" name="Int. J. Syst. Evol. Microbiol.">
        <title>The Global Catalogue of Microorganisms (GCM) 10K type strain sequencing project: providing services to taxonomists for standard genome sequencing and annotation.</title>
        <authorList>
            <consortium name="The Broad Institute Genomics Platform"/>
            <consortium name="The Broad Institute Genome Sequencing Center for Infectious Disease"/>
            <person name="Wu L."/>
            <person name="Ma J."/>
        </authorList>
    </citation>
    <scope>NUCLEOTIDE SEQUENCE [LARGE SCALE GENOMIC DNA]</scope>
    <source>
        <strain evidence="10">IBRC-M 10813</strain>
    </source>
</reference>
<sequence length="183" mass="21451">MKEEEYGLIRKIQQGKRELYRDLIERHRSRVYAVALKITGNPADAEDLAQDAFIRAYQALPGFRFQSSFSTWLYRITVNLGLDWKRRRRCSPLSPEAEALQTLPAASGLPEPSLLDKEVRENVRTMVWKLPEKYRLVLTYYYLNDYSYDKIADVLGIKKKAVETRLYRARKMLQSKGKRGMEP</sequence>
<gene>
    <name evidence="9" type="ORF">ACFOUO_02085</name>
</gene>
<keyword evidence="5 6" id="KW-0804">Transcription</keyword>
<name>A0ABV8JE43_9BACL</name>
<dbReference type="InterPro" id="IPR036388">
    <property type="entry name" value="WH-like_DNA-bd_sf"/>
</dbReference>
<keyword evidence="10" id="KW-1185">Reference proteome</keyword>
<dbReference type="Pfam" id="PF08281">
    <property type="entry name" value="Sigma70_r4_2"/>
    <property type="match status" value="1"/>
</dbReference>
<dbReference type="Gene3D" id="1.10.10.10">
    <property type="entry name" value="Winged helix-like DNA-binding domain superfamily/Winged helix DNA-binding domain"/>
    <property type="match status" value="1"/>
</dbReference>